<keyword evidence="3 8" id="KW-0479">Metal-binding</keyword>
<keyword evidence="1 8" id="KW-0444">Lipid biosynthesis</keyword>
<dbReference type="InterPro" id="IPR002582">
    <property type="entry name" value="ACPS"/>
</dbReference>
<evidence type="ECO:0000256" key="1">
    <source>
        <dbReference type="ARBA" id="ARBA00022516"/>
    </source>
</evidence>
<dbReference type="InterPro" id="IPR004568">
    <property type="entry name" value="Ppantetheine-prot_Trfase_dom"/>
</dbReference>
<dbReference type="PATRIC" id="fig|1158610.3.peg.2963"/>
<name>R3TNJ4_9ENTE</name>
<dbReference type="EMBL" id="AJAT01000017">
    <property type="protein sequence ID" value="EOL42628.1"/>
    <property type="molecule type" value="Genomic_DNA"/>
</dbReference>
<keyword evidence="5 8" id="KW-0460">Magnesium</keyword>
<dbReference type="InterPro" id="IPR037143">
    <property type="entry name" value="4-PPantetheinyl_Trfase_dom_sf"/>
</dbReference>
<dbReference type="HAMAP" id="MF_00101">
    <property type="entry name" value="AcpS"/>
    <property type="match status" value="1"/>
</dbReference>
<keyword evidence="11" id="KW-1185">Reference proteome</keyword>
<keyword evidence="7 8" id="KW-0275">Fatty acid biosynthesis</keyword>
<dbReference type="GO" id="GO:0005737">
    <property type="term" value="C:cytoplasm"/>
    <property type="evidence" value="ECO:0007669"/>
    <property type="project" value="UniProtKB-SubCell"/>
</dbReference>
<keyword evidence="8" id="KW-0963">Cytoplasm</keyword>
<dbReference type="InterPro" id="IPR008278">
    <property type="entry name" value="4-PPantetheinyl_Trfase_dom"/>
</dbReference>
<evidence type="ECO:0000256" key="3">
    <source>
        <dbReference type="ARBA" id="ARBA00022723"/>
    </source>
</evidence>
<keyword evidence="6 8" id="KW-0443">Lipid metabolism</keyword>
<evidence type="ECO:0000256" key="8">
    <source>
        <dbReference type="HAMAP-Rule" id="MF_00101"/>
    </source>
</evidence>
<dbReference type="GO" id="GO:0008897">
    <property type="term" value="F:holo-[acyl-carrier-protein] synthase activity"/>
    <property type="evidence" value="ECO:0007669"/>
    <property type="project" value="UniProtKB-UniRule"/>
</dbReference>
<dbReference type="EC" id="2.7.8.7" evidence="8"/>
<protein>
    <recommendedName>
        <fullName evidence="8">Holo-[acyl-carrier-protein] synthase</fullName>
        <shortName evidence="8">Holo-ACP synthase</shortName>
        <ecNumber evidence="8">2.7.8.7</ecNumber>
    </recommendedName>
    <alternativeName>
        <fullName evidence="8">4'-phosphopantetheinyl transferase AcpS</fullName>
    </alternativeName>
</protein>
<dbReference type="eggNOG" id="COG0736">
    <property type="taxonomic scope" value="Bacteria"/>
</dbReference>
<evidence type="ECO:0000256" key="7">
    <source>
        <dbReference type="ARBA" id="ARBA00023160"/>
    </source>
</evidence>
<comment type="similarity">
    <text evidence="8">Belongs to the P-Pant transferase superfamily. AcpS family.</text>
</comment>
<dbReference type="SUPFAM" id="SSF56214">
    <property type="entry name" value="4'-phosphopantetheinyl transferase"/>
    <property type="match status" value="1"/>
</dbReference>
<sequence length="116" mass="13044">MIKGIGIDAVELDRIEKIIREKKSFTARVLTTNELMLFNDLTLHRQIEFLAGRYACKEAFSKAWGTGIGKINFQQIEILKNEFGAPIVTKSPHQGNVFVTITHTDTVAIAQILLED</sequence>
<dbReference type="STRING" id="154621.RV11_GL002950"/>
<accession>R3TNJ4</accession>
<reference evidence="10 11" key="1">
    <citation type="submission" date="2013-02" db="EMBL/GenBank/DDBJ databases">
        <title>The Genome Sequence of Enterococcus phoeniculicola BAA-412.</title>
        <authorList>
            <consortium name="The Broad Institute Genome Sequencing Platform"/>
            <consortium name="The Broad Institute Genome Sequencing Center for Infectious Disease"/>
            <person name="Earl A.M."/>
            <person name="Gilmore M.S."/>
            <person name="Lebreton F."/>
            <person name="Walker B."/>
            <person name="Young S.K."/>
            <person name="Zeng Q."/>
            <person name="Gargeya S."/>
            <person name="Fitzgerald M."/>
            <person name="Haas B."/>
            <person name="Abouelleil A."/>
            <person name="Alvarado L."/>
            <person name="Arachchi H.M."/>
            <person name="Berlin A.M."/>
            <person name="Chapman S.B."/>
            <person name="Dewar J."/>
            <person name="Goldberg J."/>
            <person name="Griggs A."/>
            <person name="Gujja S."/>
            <person name="Hansen M."/>
            <person name="Howarth C."/>
            <person name="Imamovic A."/>
            <person name="Larimer J."/>
            <person name="McCowan C."/>
            <person name="Murphy C."/>
            <person name="Neiman D."/>
            <person name="Pearson M."/>
            <person name="Priest M."/>
            <person name="Roberts A."/>
            <person name="Saif S."/>
            <person name="Shea T."/>
            <person name="Sisk P."/>
            <person name="Sykes S."/>
            <person name="Wortman J."/>
            <person name="Nusbaum C."/>
            <person name="Birren B."/>
        </authorList>
    </citation>
    <scope>NUCLEOTIDE SEQUENCE [LARGE SCALE GENOMIC DNA]</scope>
    <source>
        <strain evidence="10 11">ATCC BAA-412</strain>
    </source>
</reference>
<dbReference type="HOGENOM" id="CLU_089696_1_2_9"/>
<gene>
    <name evidence="8" type="primary">acpS</name>
    <name evidence="10" type="ORF">UC3_02981</name>
</gene>
<dbReference type="NCBIfam" id="TIGR00516">
    <property type="entry name" value="acpS"/>
    <property type="match status" value="1"/>
</dbReference>
<comment type="catalytic activity">
    <reaction evidence="8">
        <text>apo-[ACP] + CoA = holo-[ACP] + adenosine 3',5'-bisphosphate + H(+)</text>
        <dbReference type="Rhea" id="RHEA:12068"/>
        <dbReference type="Rhea" id="RHEA-COMP:9685"/>
        <dbReference type="Rhea" id="RHEA-COMP:9690"/>
        <dbReference type="ChEBI" id="CHEBI:15378"/>
        <dbReference type="ChEBI" id="CHEBI:29999"/>
        <dbReference type="ChEBI" id="CHEBI:57287"/>
        <dbReference type="ChEBI" id="CHEBI:58343"/>
        <dbReference type="ChEBI" id="CHEBI:64479"/>
        <dbReference type="EC" id="2.7.8.7"/>
    </reaction>
</comment>
<evidence type="ECO:0000256" key="5">
    <source>
        <dbReference type="ARBA" id="ARBA00022842"/>
    </source>
</evidence>
<dbReference type="GO" id="GO:0006633">
    <property type="term" value="P:fatty acid biosynthetic process"/>
    <property type="evidence" value="ECO:0007669"/>
    <property type="project" value="UniProtKB-UniRule"/>
</dbReference>
<dbReference type="GO" id="GO:0000287">
    <property type="term" value="F:magnesium ion binding"/>
    <property type="evidence" value="ECO:0007669"/>
    <property type="project" value="UniProtKB-UniRule"/>
</dbReference>
<dbReference type="Proteomes" id="UP000013785">
    <property type="component" value="Unassembled WGS sequence"/>
</dbReference>
<evidence type="ECO:0000256" key="6">
    <source>
        <dbReference type="ARBA" id="ARBA00023098"/>
    </source>
</evidence>
<proteinExistence type="inferred from homology"/>
<comment type="function">
    <text evidence="8">Transfers the 4'-phosphopantetheine moiety from coenzyme A to a Ser of acyl-carrier-protein.</text>
</comment>
<evidence type="ECO:0000313" key="11">
    <source>
        <dbReference type="Proteomes" id="UP000013785"/>
    </source>
</evidence>
<comment type="cofactor">
    <cofactor evidence="8">
        <name>Mg(2+)</name>
        <dbReference type="ChEBI" id="CHEBI:18420"/>
    </cofactor>
</comment>
<dbReference type="Pfam" id="PF01648">
    <property type="entry name" value="ACPS"/>
    <property type="match status" value="1"/>
</dbReference>
<dbReference type="OrthoDB" id="517356at2"/>
<keyword evidence="2 8" id="KW-0808">Transferase</keyword>
<dbReference type="AlphaFoldDB" id="R3TNJ4"/>
<comment type="caution">
    <text evidence="10">The sequence shown here is derived from an EMBL/GenBank/DDBJ whole genome shotgun (WGS) entry which is preliminary data.</text>
</comment>
<dbReference type="Gene3D" id="3.90.470.20">
    <property type="entry name" value="4'-phosphopantetheinyl transferase domain"/>
    <property type="match status" value="1"/>
</dbReference>
<feature type="binding site" evidence="8">
    <location>
        <position position="8"/>
    </location>
    <ligand>
        <name>Mg(2+)</name>
        <dbReference type="ChEBI" id="CHEBI:18420"/>
    </ligand>
</feature>
<organism evidence="10 11">
    <name type="scientific">Enterococcus phoeniculicola ATCC BAA-412</name>
    <dbReference type="NCBI Taxonomy" id="1158610"/>
    <lineage>
        <taxon>Bacteria</taxon>
        <taxon>Bacillati</taxon>
        <taxon>Bacillota</taxon>
        <taxon>Bacilli</taxon>
        <taxon>Lactobacillales</taxon>
        <taxon>Enterococcaceae</taxon>
        <taxon>Enterococcus</taxon>
    </lineage>
</organism>
<dbReference type="RefSeq" id="WP_010769615.1">
    <property type="nucleotide sequence ID" value="NZ_ASWE01000001.1"/>
</dbReference>
<evidence type="ECO:0000256" key="4">
    <source>
        <dbReference type="ARBA" id="ARBA00022832"/>
    </source>
</evidence>
<keyword evidence="4 8" id="KW-0276">Fatty acid metabolism</keyword>
<comment type="subcellular location">
    <subcellularLocation>
        <location evidence="8">Cytoplasm</location>
    </subcellularLocation>
</comment>
<feature type="domain" description="4'-phosphopantetheinyl transferase" evidence="9">
    <location>
        <begin position="4"/>
        <end position="97"/>
    </location>
</feature>
<dbReference type="NCBIfam" id="TIGR00556">
    <property type="entry name" value="pantethn_trn"/>
    <property type="match status" value="1"/>
</dbReference>
<evidence type="ECO:0000313" key="10">
    <source>
        <dbReference type="EMBL" id="EOL42628.1"/>
    </source>
</evidence>
<evidence type="ECO:0000256" key="2">
    <source>
        <dbReference type="ARBA" id="ARBA00022679"/>
    </source>
</evidence>
<feature type="binding site" evidence="8">
    <location>
        <position position="58"/>
    </location>
    <ligand>
        <name>Mg(2+)</name>
        <dbReference type="ChEBI" id="CHEBI:18420"/>
    </ligand>
</feature>
<evidence type="ECO:0000259" key="9">
    <source>
        <dbReference type="Pfam" id="PF01648"/>
    </source>
</evidence>